<dbReference type="EMBL" id="JAMXMC010000009">
    <property type="protein sequence ID" value="MCO5978354.1"/>
    <property type="molecule type" value="Genomic_DNA"/>
</dbReference>
<dbReference type="InterPro" id="IPR030678">
    <property type="entry name" value="Peptide/Ni-bd"/>
</dbReference>
<dbReference type="PIRSF" id="PIRSF002741">
    <property type="entry name" value="MppA"/>
    <property type="match status" value="1"/>
</dbReference>
<evidence type="ECO:0000256" key="3">
    <source>
        <dbReference type="ARBA" id="ARBA00022448"/>
    </source>
</evidence>
<dbReference type="InterPro" id="IPR006311">
    <property type="entry name" value="TAT_signal"/>
</dbReference>
<dbReference type="InterPro" id="IPR000914">
    <property type="entry name" value="SBP_5_dom"/>
</dbReference>
<organism evidence="6 7">
    <name type="scientific">Ideonella oryzae</name>
    <dbReference type="NCBI Taxonomy" id="2937441"/>
    <lineage>
        <taxon>Bacteria</taxon>
        <taxon>Pseudomonadati</taxon>
        <taxon>Pseudomonadota</taxon>
        <taxon>Betaproteobacteria</taxon>
        <taxon>Burkholderiales</taxon>
        <taxon>Sphaerotilaceae</taxon>
        <taxon>Ideonella</taxon>
    </lineage>
</organism>
<name>A0ABT1BQ48_9BURK</name>
<evidence type="ECO:0000313" key="7">
    <source>
        <dbReference type="Proteomes" id="UP001204851"/>
    </source>
</evidence>
<comment type="caution">
    <text evidence="6">The sequence shown here is derived from an EMBL/GenBank/DDBJ whole genome shotgun (WGS) entry which is preliminary data.</text>
</comment>
<evidence type="ECO:0000313" key="6">
    <source>
        <dbReference type="EMBL" id="MCO5978354.1"/>
    </source>
</evidence>
<reference evidence="6 7" key="1">
    <citation type="submission" date="2022-06" db="EMBL/GenBank/DDBJ databases">
        <title>Ideonella sp. NS12-5 Genome sequencing and assembly.</title>
        <authorList>
            <person name="Jung Y."/>
        </authorList>
    </citation>
    <scope>NUCLEOTIDE SEQUENCE [LARGE SCALE GENOMIC DNA]</scope>
    <source>
        <strain evidence="6 7">NS12-5</strain>
    </source>
</reference>
<dbReference type="PANTHER" id="PTHR30290:SF10">
    <property type="entry name" value="PERIPLASMIC OLIGOPEPTIDE-BINDING PROTEIN-RELATED"/>
    <property type="match status" value="1"/>
</dbReference>
<evidence type="ECO:0000256" key="4">
    <source>
        <dbReference type="ARBA" id="ARBA00022729"/>
    </source>
</evidence>
<evidence type="ECO:0000259" key="5">
    <source>
        <dbReference type="Pfam" id="PF00496"/>
    </source>
</evidence>
<dbReference type="RefSeq" id="WP_252770948.1">
    <property type="nucleotide sequence ID" value="NZ_JAMXMC010000009.1"/>
</dbReference>
<dbReference type="Gene3D" id="3.90.76.10">
    <property type="entry name" value="Dipeptide-binding Protein, Domain 1"/>
    <property type="match status" value="1"/>
</dbReference>
<comment type="similarity">
    <text evidence="2">Belongs to the bacterial solute-binding protein 5 family.</text>
</comment>
<feature type="domain" description="Solute-binding protein family 5" evidence="5">
    <location>
        <begin position="101"/>
        <end position="538"/>
    </location>
</feature>
<comment type="subcellular location">
    <subcellularLocation>
        <location evidence="1">Cell envelope</location>
    </subcellularLocation>
</comment>
<dbReference type="Proteomes" id="UP001204851">
    <property type="component" value="Unassembled WGS sequence"/>
</dbReference>
<dbReference type="InterPro" id="IPR039424">
    <property type="entry name" value="SBP_5"/>
</dbReference>
<gene>
    <name evidence="6" type="ORF">M0L44_16775</name>
</gene>
<dbReference type="SUPFAM" id="SSF53850">
    <property type="entry name" value="Periplasmic binding protein-like II"/>
    <property type="match status" value="1"/>
</dbReference>
<keyword evidence="7" id="KW-1185">Reference proteome</keyword>
<sequence length="628" mass="70675">MSEPSQSPRTSDTLPSRERRQWLQAASLGGAGALLGGTSTEAVAGPGDSAGRPSKVLRYALRVAETGFDPAKVSDLYSHLIIANILEGLYEYDHLARPAKIRPCTAAAMPEISNDYRVFVVRLRPGIYFSSDPAFKGKKRELVAEDYIYALKRHADPANKSPIWGDYEELDFIGLNALREEALKSRKPFDYDRVVPGARALDRYTLRFELSQSRPRLVETLAVGDALGAVAREVVEFYGPEEIMGHPVGTGPFRLARWRRSSLIALERNPDYRERYYDAEPAADDAEGQALLARFKGRRLPMLDGVEVSIIEENQPRWLSFLNGEHNFLERLPEDFASIVIPGGHLAPNLSKQGLRAYRSLVSDIVLTSYNMEDPVIGGYTPEKIALRRAINLALDIPREIDLVRRGQGIPAQSMTVPNTTGYDPHFRSEMGQYDPARAKALLDIHGYTDQNGDGWRERPDGSPLKLVKRTQPDGQSRQLDELWQRNMNAIGIQIEFLSAKWPENLKACKAGNYQLWGLGLSATAPDGQGALASLYSPLVGSADYARFKNEAFDEIYRRMQVIPDGAEREALFRQAKRIAVTYAPYKFHLHRYVTDVTRPEVLGYRRGVFWQNWWQYIDIDTSLTRKA</sequence>
<dbReference type="PROSITE" id="PS51318">
    <property type="entry name" value="TAT"/>
    <property type="match status" value="1"/>
</dbReference>
<evidence type="ECO:0000256" key="1">
    <source>
        <dbReference type="ARBA" id="ARBA00004196"/>
    </source>
</evidence>
<evidence type="ECO:0000256" key="2">
    <source>
        <dbReference type="ARBA" id="ARBA00005695"/>
    </source>
</evidence>
<keyword evidence="4" id="KW-0732">Signal</keyword>
<proteinExistence type="inferred from homology"/>
<protein>
    <submittedName>
        <fullName evidence="6">ABC transporter substrate-binding protein</fullName>
    </submittedName>
</protein>
<dbReference type="PANTHER" id="PTHR30290">
    <property type="entry name" value="PERIPLASMIC BINDING COMPONENT OF ABC TRANSPORTER"/>
    <property type="match status" value="1"/>
</dbReference>
<dbReference type="Gene3D" id="3.10.105.10">
    <property type="entry name" value="Dipeptide-binding Protein, Domain 3"/>
    <property type="match status" value="1"/>
</dbReference>
<keyword evidence="3" id="KW-0813">Transport</keyword>
<accession>A0ABT1BQ48</accession>
<dbReference type="Pfam" id="PF00496">
    <property type="entry name" value="SBP_bac_5"/>
    <property type="match status" value="1"/>
</dbReference>
<dbReference type="Gene3D" id="3.40.190.10">
    <property type="entry name" value="Periplasmic binding protein-like II"/>
    <property type="match status" value="1"/>
</dbReference>